<evidence type="ECO:0000313" key="2">
    <source>
        <dbReference type="Proteomes" id="UP001574673"/>
    </source>
</evidence>
<reference evidence="2" key="1">
    <citation type="submission" date="2024-06" db="EMBL/GenBank/DDBJ databases">
        <title>Radixoralia hellwigii gen. nov., sp nov., isolated from a root canal in the human oral cavity.</title>
        <authorList>
            <person name="Bartsch S."/>
            <person name="Wittmer A."/>
            <person name="Schulz A.-K."/>
            <person name="Neumann-Schaal M."/>
            <person name="Wolf J."/>
            <person name="Gronow S."/>
            <person name="Tennert C."/>
            <person name="Haecker G."/>
            <person name="Cieplik F."/>
            <person name="Al-Ahmad A."/>
        </authorList>
    </citation>
    <scope>NUCLEOTIDE SEQUENCE [LARGE SCALE GENOMIC DNA]</scope>
    <source>
        <strain evidence="2">Wk13</strain>
    </source>
</reference>
<dbReference type="Pfam" id="PF05258">
    <property type="entry name" value="DciA"/>
    <property type="match status" value="1"/>
</dbReference>
<dbReference type="InterPro" id="IPR007922">
    <property type="entry name" value="DciA-like"/>
</dbReference>
<proteinExistence type="predicted"/>
<sequence length="152" mass="16917">MPDTTDSLKHYLEAADGAGRLMAHAHLLIRLRHAYQEIAPTYLQQASMLANYKNAASDKIVVIHAHSGTIAAKLRQIAPRLAEGFCQRGFECNEVRIKVQVPKTSSERPPPRPKPLSANTYGVLAQLRERLPENSALQHSLSHLLARCILKH</sequence>
<protein>
    <submittedName>
        <fullName evidence="1">DciA family protein</fullName>
    </submittedName>
</protein>
<dbReference type="RefSeq" id="WP_418890222.1">
    <property type="nucleotide sequence ID" value="NZ_JBEUWX010000001.1"/>
</dbReference>
<comment type="caution">
    <text evidence="1">The sequence shown here is derived from an EMBL/GenBank/DDBJ whole genome shotgun (WGS) entry which is preliminary data.</text>
</comment>
<gene>
    <name evidence="1" type="ORF">ABCS64_01775</name>
</gene>
<accession>A0ABV4UCI4</accession>
<dbReference type="Proteomes" id="UP001574673">
    <property type="component" value="Unassembled WGS sequence"/>
</dbReference>
<dbReference type="EMBL" id="JBEUWX010000001">
    <property type="protein sequence ID" value="MFA9949066.1"/>
    <property type="molecule type" value="Genomic_DNA"/>
</dbReference>
<keyword evidence="2" id="KW-1185">Reference proteome</keyword>
<name>A0ABV4UCI4_9RHOO</name>
<organism evidence="1 2">
    <name type="scientific">Dentiradicibacter hellwigii</name>
    <dbReference type="NCBI Taxonomy" id="3149053"/>
    <lineage>
        <taxon>Bacteria</taxon>
        <taxon>Pseudomonadati</taxon>
        <taxon>Pseudomonadota</taxon>
        <taxon>Betaproteobacteria</taxon>
        <taxon>Rhodocyclales</taxon>
        <taxon>Rhodocyclaceae</taxon>
        <taxon>Dentiradicibacter</taxon>
    </lineage>
</organism>
<evidence type="ECO:0000313" key="1">
    <source>
        <dbReference type="EMBL" id="MFA9949066.1"/>
    </source>
</evidence>